<dbReference type="RefSeq" id="WP_011639805.1">
    <property type="nucleotide sequence ID" value="NC_008346.1"/>
</dbReference>
<dbReference type="AlphaFoldDB" id="Q0B007"/>
<dbReference type="EMBL" id="CP000448">
    <property type="protein sequence ID" value="ABI67697.1"/>
    <property type="molecule type" value="Genomic_DNA"/>
</dbReference>
<proteinExistence type="predicted"/>
<name>Q0B007_SYNWW</name>
<organism evidence="1 2">
    <name type="scientific">Syntrophomonas wolfei subsp. wolfei (strain DSM 2245B / Goettingen)</name>
    <dbReference type="NCBI Taxonomy" id="335541"/>
    <lineage>
        <taxon>Bacteria</taxon>
        <taxon>Bacillati</taxon>
        <taxon>Bacillota</taxon>
        <taxon>Clostridia</taxon>
        <taxon>Eubacteriales</taxon>
        <taxon>Syntrophomonadaceae</taxon>
        <taxon>Syntrophomonas</taxon>
    </lineage>
</organism>
<keyword evidence="2" id="KW-1185">Reference proteome</keyword>
<dbReference type="KEGG" id="swo:Swol_0357"/>
<dbReference type="Proteomes" id="UP000001968">
    <property type="component" value="Chromosome"/>
</dbReference>
<dbReference type="HOGENOM" id="CLU_2358693_0_0_9"/>
<dbReference type="STRING" id="335541.Swol_0357"/>
<reference evidence="2" key="1">
    <citation type="journal article" date="2010" name="Environ. Microbiol.">
        <title>The genome of Syntrophomonas wolfei: new insights into syntrophic metabolism and biohydrogen production.</title>
        <authorList>
            <person name="Sieber J.R."/>
            <person name="Sims D.R."/>
            <person name="Han C."/>
            <person name="Kim E."/>
            <person name="Lykidis A."/>
            <person name="Lapidus A.L."/>
            <person name="McDonnald E."/>
            <person name="Rohlin L."/>
            <person name="Culley D.E."/>
            <person name="Gunsalus R."/>
            <person name="McInerney M.J."/>
        </authorList>
    </citation>
    <scope>NUCLEOTIDE SEQUENCE [LARGE SCALE GENOMIC DNA]</scope>
    <source>
        <strain evidence="2">DSM 2245B / Goettingen</strain>
    </source>
</reference>
<evidence type="ECO:0000313" key="1">
    <source>
        <dbReference type="EMBL" id="ABI67697.1"/>
    </source>
</evidence>
<sequence>MSRYKNLYASTLFGAGFYFPFLKTMKKGRSKIRECSYCCMSFRAAFARSFTISPSIFTAGSLRLPQASSILPLALLPIIFWLAKDGQYWPSGHKLA</sequence>
<gene>
    <name evidence="1" type="ordered locus">Swol_0357</name>
</gene>
<accession>Q0B007</accession>
<protein>
    <submittedName>
        <fullName evidence="1">Uncharacterized protein</fullName>
    </submittedName>
</protein>
<evidence type="ECO:0000313" key="2">
    <source>
        <dbReference type="Proteomes" id="UP000001968"/>
    </source>
</evidence>